<reference evidence="11 12" key="1">
    <citation type="submission" date="2021-08" db="EMBL/GenBank/DDBJ databases">
        <title>Draft Genome Sequence of Phanerochaete sordida strain YK-624.</title>
        <authorList>
            <person name="Mori T."/>
            <person name="Dohra H."/>
            <person name="Suzuki T."/>
            <person name="Kawagishi H."/>
            <person name="Hirai H."/>
        </authorList>
    </citation>
    <scope>NUCLEOTIDE SEQUENCE [LARGE SCALE GENOMIC DNA]</scope>
    <source>
        <strain evidence="11 12">YK-624</strain>
    </source>
</reference>
<evidence type="ECO:0000256" key="6">
    <source>
        <dbReference type="ARBA" id="ARBA00023180"/>
    </source>
</evidence>
<dbReference type="EMBL" id="BPQB01000003">
    <property type="protein sequence ID" value="GJE85938.1"/>
    <property type="molecule type" value="Genomic_DNA"/>
</dbReference>
<evidence type="ECO:0000256" key="7">
    <source>
        <dbReference type="ARBA" id="ARBA00023288"/>
    </source>
</evidence>
<protein>
    <recommendedName>
        <fullName evidence="10">Copper acquisition factor BIM1-like domain-containing protein</fullName>
    </recommendedName>
</protein>
<keyword evidence="3" id="KW-0336">GPI-anchor</keyword>
<feature type="signal peptide" evidence="9">
    <location>
        <begin position="1"/>
        <end position="18"/>
    </location>
</feature>
<evidence type="ECO:0000256" key="5">
    <source>
        <dbReference type="ARBA" id="ARBA00023136"/>
    </source>
</evidence>
<keyword evidence="5" id="KW-0472">Membrane</keyword>
<keyword evidence="2" id="KW-1003">Cell membrane</keyword>
<evidence type="ECO:0000256" key="8">
    <source>
        <dbReference type="SAM" id="MobiDB-lite"/>
    </source>
</evidence>
<feature type="chain" id="PRO_5040186100" description="Copper acquisition factor BIM1-like domain-containing protein" evidence="9">
    <location>
        <begin position="19"/>
        <end position="216"/>
    </location>
</feature>
<proteinExistence type="predicted"/>
<name>A0A9P3FZ65_9APHY</name>
<evidence type="ECO:0000256" key="4">
    <source>
        <dbReference type="ARBA" id="ARBA00022729"/>
    </source>
</evidence>
<evidence type="ECO:0000256" key="1">
    <source>
        <dbReference type="ARBA" id="ARBA00004609"/>
    </source>
</evidence>
<accession>A0A9P3FZ65</accession>
<evidence type="ECO:0000256" key="3">
    <source>
        <dbReference type="ARBA" id="ARBA00022622"/>
    </source>
</evidence>
<sequence length="216" mass="21998">MYFSSAAVFAALLGTASAHFQMQYPLPRGPFVESKEPTFCDGYTTSVSNRTVFPLSGGSLSLNSEHPTWTFGVQLSTLANPQSFGNFSPAVPFFQVQGEGAFCFPIDLAAANLPGVQDGANVTLQFTFDGGDGELFQCADLTLSASAPPASISCTNATGDSVQTLSAQPSIAPSSSSSSSSSTTSAPAQTSSSAASANAVVGFTGLFGLLAVFASL</sequence>
<dbReference type="OrthoDB" id="2146436at2759"/>
<comment type="subcellular location">
    <subcellularLocation>
        <location evidence="1">Cell membrane</location>
        <topology evidence="1">Lipid-anchor</topology>
        <topology evidence="1">GPI-anchor</topology>
    </subcellularLocation>
</comment>
<dbReference type="CDD" id="cd21176">
    <property type="entry name" value="LPMO_auxiliary-like"/>
    <property type="match status" value="1"/>
</dbReference>
<keyword evidence="7" id="KW-0449">Lipoprotein</keyword>
<dbReference type="InterPro" id="IPR046936">
    <property type="entry name" value="BIM1-like"/>
</dbReference>
<dbReference type="InterPro" id="IPR046530">
    <property type="entry name" value="BIM1-like_dom"/>
</dbReference>
<dbReference type="PANTHER" id="PTHR34992">
    <property type="entry name" value="HYPHAL ANASTAMOSIS-7 PROTEIN"/>
    <property type="match status" value="1"/>
</dbReference>
<evidence type="ECO:0000256" key="2">
    <source>
        <dbReference type="ARBA" id="ARBA00022475"/>
    </source>
</evidence>
<feature type="region of interest" description="Disordered" evidence="8">
    <location>
        <begin position="166"/>
        <end position="188"/>
    </location>
</feature>
<comment type="caution">
    <text evidence="11">The sequence shown here is derived from an EMBL/GenBank/DDBJ whole genome shotgun (WGS) entry which is preliminary data.</text>
</comment>
<keyword evidence="12" id="KW-1185">Reference proteome</keyword>
<dbReference type="Pfam" id="PF20238">
    <property type="entry name" value="BIM1-like_dom"/>
    <property type="match status" value="1"/>
</dbReference>
<dbReference type="GO" id="GO:0005886">
    <property type="term" value="C:plasma membrane"/>
    <property type="evidence" value="ECO:0007669"/>
    <property type="project" value="UniProtKB-SubCell"/>
</dbReference>
<evidence type="ECO:0000256" key="9">
    <source>
        <dbReference type="SAM" id="SignalP"/>
    </source>
</evidence>
<evidence type="ECO:0000313" key="11">
    <source>
        <dbReference type="EMBL" id="GJE85938.1"/>
    </source>
</evidence>
<dbReference type="Proteomes" id="UP000703269">
    <property type="component" value="Unassembled WGS sequence"/>
</dbReference>
<evidence type="ECO:0000313" key="12">
    <source>
        <dbReference type="Proteomes" id="UP000703269"/>
    </source>
</evidence>
<organism evidence="11 12">
    <name type="scientific">Phanerochaete sordida</name>
    <dbReference type="NCBI Taxonomy" id="48140"/>
    <lineage>
        <taxon>Eukaryota</taxon>
        <taxon>Fungi</taxon>
        <taxon>Dikarya</taxon>
        <taxon>Basidiomycota</taxon>
        <taxon>Agaricomycotina</taxon>
        <taxon>Agaricomycetes</taxon>
        <taxon>Polyporales</taxon>
        <taxon>Phanerochaetaceae</taxon>
        <taxon>Phanerochaete</taxon>
    </lineage>
</organism>
<evidence type="ECO:0000259" key="10">
    <source>
        <dbReference type="Pfam" id="PF20238"/>
    </source>
</evidence>
<dbReference type="GO" id="GO:0098552">
    <property type="term" value="C:side of membrane"/>
    <property type="evidence" value="ECO:0007669"/>
    <property type="project" value="UniProtKB-KW"/>
</dbReference>
<keyword evidence="6" id="KW-0325">Glycoprotein</keyword>
<dbReference type="AlphaFoldDB" id="A0A9P3FZ65"/>
<gene>
    <name evidence="11" type="ORF">PsYK624_020180</name>
</gene>
<keyword evidence="4 9" id="KW-0732">Signal</keyword>
<feature type="domain" description="Copper acquisition factor BIM1-like" evidence="10">
    <location>
        <begin position="17"/>
        <end position="159"/>
    </location>
</feature>